<dbReference type="EMBL" id="KK120921">
    <property type="protein sequence ID" value="KFM79372.1"/>
    <property type="molecule type" value="Genomic_DNA"/>
</dbReference>
<proteinExistence type="predicted"/>
<keyword evidence="3" id="KW-1185">Reference proteome</keyword>
<keyword evidence="1" id="KW-1133">Transmembrane helix</keyword>
<feature type="transmembrane region" description="Helical" evidence="1">
    <location>
        <begin position="26"/>
        <end position="45"/>
    </location>
</feature>
<keyword evidence="1" id="KW-0812">Transmembrane</keyword>
<evidence type="ECO:0000313" key="3">
    <source>
        <dbReference type="Proteomes" id="UP000054359"/>
    </source>
</evidence>
<evidence type="ECO:0000256" key="1">
    <source>
        <dbReference type="SAM" id="Phobius"/>
    </source>
</evidence>
<dbReference type="Proteomes" id="UP000054359">
    <property type="component" value="Unassembled WGS sequence"/>
</dbReference>
<dbReference type="AlphaFoldDB" id="A0A087UPT3"/>
<organism evidence="2 3">
    <name type="scientific">Stegodyphus mimosarum</name>
    <name type="common">African social velvet spider</name>
    <dbReference type="NCBI Taxonomy" id="407821"/>
    <lineage>
        <taxon>Eukaryota</taxon>
        <taxon>Metazoa</taxon>
        <taxon>Ecdysozoa</taxon>
        <taxon>Arthropoda</taxon>
        <taxon>Chelicerata</taxon>
        <taxon>Arachnida</taxon>
        <taxon>Araneae</taxon>
        <taxon>Araneomorphae</taxon>
        <taxon>Entelegynae</taxon>
        <taxon>Eresoidea</taxon>
        <taxon>Eresidae</taxon>
        <taxon>Stegodyphus</taxon>
    </lineage>
</organism>
<accession>A0A087UPT3</accession>
<keyword evidence="1" id="KW-0472">Membrane</keyword>
<name>A0A087UPT3_STEMI</name>
<evidence type="ECO:0000313" key="2">
    <source>
        <dbReference type="EMBL" id="KFM79372.1"/>
    </source>
</evidence>
<gene>
    <name evidence="2" type="ORF">X975_16774</name>
</gene>
<feature type="non-terminal residue" evidence="2">
    <location>
        <position position="49"/>
    </location>
</feature>
<sequence length="49" mass="6164">MEKKKKKKKKQKKKKKTLLAIKLKRLIFQPLCVYFKVCRILFYFLRYII</sequence>
<protein>
    <submittedName>
        <fullName evidence="2">Uncharacterized protein</fullName>
    </submittedName>
</protein>
<reference evidence="2 3" key="1">
    <citation type="submission" date="2013-11" db="EMBL/GenBank/DDBJ databases">
        <title>Genome sequencing of Stegodyphus mimosarum.</title>
        <authorList>
            <person name="Bechsgaard J."/>
        </authorList>
    </citation>
    <scope>NUCLEOTIDE SEQUENCE [LARGE SCALE GENOMIC DNA]</scope>
</reference>